<name>A0A8T2JRN2_9PIPI</name>
<dbReference type="Pfam" id="PF14979">
    <property type="entry name" value="TMEM52"/>
    <property type="match status" value="1"/>
</dbReference>
<dbReference type="PANTHER" id="PTHR36467">
    <property type="entry name" value="TRANSMEMBRANE PROTEIN 207"/>
    <property type="match status" value="1"/>
</dbReference>
<dbReference type="EMBL" id="JAACNH010000005">
    <property type="protein sequence ID" value="KAG8442756.1"/>
    <property type="molecule type" value="Genomic_DNA"/>
</dbReference>
<reference evidence="4" key="1">
    <citation type="thesis" date="2020" institute="ProQuest LLC" country="789 East Eisenhower Parkway, Ann Arbor, MI, USA">
        <title>Comparative Genomics and Chromosome Evolution.</title>
        <authorList>
            <person name="Mudd A.B."/>
        </authorList>
    </citation>
    <scope>NUCLEOTIDE SEQUENCE</scope>
    <source>
        <strain evidence="4">Female2</strain>
        <tissue evidence="4">Blood</tissue>
    </source>
</reference>
<dbReference type="InterPro" id="IPR039490">
    <property type="entry name" value="TMEM207"/>
</dbReference>
<dbReference type="PANTHER" id="PTHR36467:SF1">
    <property type="entry name" value="TRANSMEMBRANE PROTEIN 207"/>
    <property type="match status" value="1"/>
</dbReference>
<comment type="caution">
    <text evidence="4">The sequence shown here is derived from an EMBL/GenBank/DDBJ whole genome shotgun (WGS) entry which is preliminary data.</text>
</comment>
<proteinExistence type="predicted"/>
<sequence length="141" mass="16106">MVYFAFPQPTFSGPCDQTDICVSYIERPFHLWYVWVFLLLLIISILRCLISCCLQCWIKRRTRYPSRHTVTVVALSSLDSIYVTESSQCNSSWPWVQNQKTQPSSMSPVPSLGGLETGAPPSYEELFKTSQEQLKTCLGNQ</sequence>
<keyword evidence="2" id="KW-0812">Transmembrane</keyword>
<evidence type="ECO:0000256" key="1">
    <source>
        <dbReference type="SAM" id="MobiDB-lite"/>
    </source>
</evidence>
<keyword evidence="2" id="KW-1133">Transmembrane helix</keyword>
<feature type="transmembrane region" description="Helical" evidence="2">
    <location>
        <begin position="32"/>
        <end position="58"/>
    </location>
</feature>
<dbReference type="EMBL" id="JAACNH010000004">
    <property type="protein sequence ID" value="KAG8445076.1"/>
    <property type="molecule type" value="Genomic_DNA"/>
</dbReference>
<evidence type="ECO:0000256" key="2">
    <source>
        <dbReference type="SAM" id="Phobius"/>
    </source>
</evidence>
<dbReference type="AlphaFoldDB" id="A0A8T2JRN2"/>
<keyword evidence="2" id="KW-0472">Membrane</keyword>
<dbReference type="OrthoDB" id="9907850at2759"/>
<evidence type="ECO:0000313" key="4">
    <source>
        <dbReference type="EMBL" id="KAG8445076.1"/>
    </source>
</evidence>
<evidence type="ECO:0000313" key="3">
    <source>
        <dbReference type="EMBL" id="KAG8442756.1"/>
    </source>
</evidence>
<feature type="compositionally biased region" description="Polar residues" evidence="1">
    <location>
        <begin position="96"/>
        <end position="108"/>
    </location>
</feature>
<dbReference type="Proteomes" id="UP000812440">
    <property type="component" value="Chromosome 6"/>
</dbReference>
<feature type="region of interest" description="Disordered" evidence="1">
    <location>
        <begin position="96"/>
        <end position="121"/>
    </location>
</feature>
<accession>A0A8T2JRN2</accession>
<evidence type="ECO:0008006" key="6">
    <source>
        <dbReference type="Google" id="ProtNLM"/>
    </source>
</evidence>
<gene>
    <name evidence="4" type="ORF">GDO86_010007</name>
    <name evidence="3" type="ORF">GDO86_011531</name>
</gene>
<keyword evidence="5" id="KW-1185">Reference proteome</keyword>
<organism evidence="4 5">
    <name type="scientific">Hymenochirus boettgeri</name>
    <name type="common">Congo dwarf clawed frog</name>
    <dbReference type="NCBI Taxonomy" id="247094"/>
    <lineage>
        <taxon>Eukaryota</taxon>
        <taxon>Metazoa</taxon>
        <taxon>Chordata</taxon>
        <taxon>Craniata</taxon>
        <taxon>Vertebrata</taxon>
        <taxon>Euteleostomi</taxon>
        <taxon>Amphibia</taxon>
        <taxon>Batrachia</taxon>
        <taxon>Anura</taxon>
        <taxon>Pipoidea</taxon>
        <taxon>Pipidae</taxon>
        <taxon>Pipinae</taxon>
        <taxon>Hymenochirus</taxon>
    </lineage>
</organism>
<dbReference type="Proteomes" id="UP000812440">
    <property type="component" value="Chromosome 5"/>
</dbReference>
<protein>
    <recommendedName>
        <fullName evidence="6">Transmembrane protein 207</fullName>
    </recommendedName>
</protein>
<evidence type="ECO:0000313" key="5">
    <source>
        <dbReference type="Proteomes" id="UP000812440"/>
    </source>
</evidence>